<dbReference type="InterPro" id="IPR001387">
    <property type="entry name" value="Cro/C1-type_HTH"/>
</dbReference>
<dbReference type="Gene3D" id="1.10.260.40">
    <property type="entry name" value="lambda repressor-like DNA-binding domains"/>
    <property type="match status" value="1"/>
</dbReference>
<protein>
    <submittedName>
        <fullName evidence="2">Helix-turn-helix protein</fullName>
    </submittedName>
</protein>
<evidence type="ECO:0000313" key="2">
    <source>
        <dbReference type="EMBL" id="PFG36792.1"/>
    </source>
</evidence>
<evidence type="ECO:0000313" key="3">
    <source>
        <dbReference type="Proteomes" id="UP000221394"/>
    </source>
</evidence>
<gene>
    <name evidence="2" type="ORF">ATL41_1531</name>
</gene>
<dbReference type="SUPFAM" id="SSF47413">
    <property type="entry name" value="lambda repressor-like DNA-binding domains"/>
    <property type="match status" value="1"/>
</dbReference>
<dbReference type="RefSeq" id="WP_169924516.1">
    <property type="nucleotide sequence ID" value="NZ_PDJH01000001.1"/>
</dbReference>
<reference evidence="2 3" key="1">
    <citation type="submission" date="2017-10" db="EMBL/GenBank/DDBJ databases">
        <title>Sequencing the genomes of 1000 actinobacteria strains.</title>
        <authorList>
            <person name="Klenk H.-P."/>
        </authorList>
    </citation>
    <scope>NUCLEOTIDE SEQUENCE [LARGE SCALE GENOMIC DNA]</scope>
    <source>
        <strain evidence="2 3">DSM 21574</strain>
    </source>
</reference>
<dbReference type="InterPro" id="IPR010982">
    <property type="entry name" value="Lambda_DNA-bd_dom_sf"/>
</dbReference>
<accession>A0A2A9EEU8</accession>
<dbReference type="PROSITE" id="PS50943">
    <property type="entry name" value="HTH_CROC1"/>
    <property type="match status" value="1"/>
</dbReference>
<dbReference type="SMART" id="SM00530">
    <property type="entry name" value="HTH_XRE"/>
    <property type="match status" value="1"/>
</dbReference>
<dbReference type="EMBL" id="PDJH01000001">
    <property type="protein sequence ID" value="PFG36792.1"/>
    <property type="molecule type" value="Genomic_DNA"/>
</dbReference>
<organism evidence="2 3">
    <name type="scientific">Flavimobilis soli</name>
    <dbReference type="NCBI Taxonomy" id="442709"/>
    <lineage>
        <taxon>Bacteria</taxon>
        <taxon>Bacillati</taxon>
        <taxon>Actinomycetota</taxon>
        <taxon>Actinomycetes</taxon>
        <taxon>Micrococcales</taxon>
        <taxon>Jonesiaceae</taxon>
        <taxon>Flavimobilis</taxon>
    </lineage>
</organism>
<comment type="caution">
    <text evidence="2">The sequence shown here is derived from an EMBL/GenBank/DDBJ whole genome shotgun (WGS) entry which is preliminary data.</text>
</comment>
<dbReference type="Pfam" id="PF13560">
    <property type="entry name" value="HTH_31"/>
    <property type="match status" value="1"/>
</dbReference>
<sequence>MRVITTDDLGALVRQERHDQGLTQAELAERIGTTRQWVSQFESGALNPRVSLVLAALAALDLDLDVRSSKARAADRSLFDVGKFREALTGQMLARVGARTVGSLTADSLREQVPSIAATTLSRTGSTAAKDAVRRIVDEQAERLRALEALRALPPQPEDSEQ</sequence>
<name>A0A2A9EEU8_9MICO</name>
<feature type="domain" description="HTH cro/C1-type" evidence="1">
    <location>
        <begin position="13"/>
        <end position="67"/>
    </location>
</feature>
<evidence type="ECO:0000259" key="1">
    <source>
        <dbReference type="PROSITE" id="PS50943"/>
    </source>
</evidence>
<keyword evidence="3" id="KW-1185">Reference proteome</keyword>
<dbReference type="CDD" id="cd00093">
    <property type="entry name" value="HTH_XRE"/>
    <property type="match status" value="1"/>
</dbReference>
<dbReference type="GO" id="GO:0003677">
    <property type="term" value="F:DNA binding"/>
    <property type="evidence" value="ECO:0007669"/>
    <property type="project" value="InterPro"/>
</dbReference>
<dbReference type="Proteomes" id="UP000221394">
    <property type="component" value="Unassembled WGS sequence"/>
</dbReference>
<dbReference type="AlphaFoldDB" id="A0A2A9EEU8"/>
<proteinExistence type="predicted"/>